<dbReference type="Gene3D" id="3.30.1370.10">
    <property type="entry name" value="K Homology domain, type 1"/>
    <property type="match status" value="1"/>
</dbReference>
<keyword evidence="7" id="KW-0175">Coiled coil</keyword>
<dbReference type="Proteomes" id="UP000005984">
    <property type="component" value="Unassembled WGS sequence"/>
</dbReference>
<evidence type="ECO:0000256" key="5">
    <source>
        <dbReference type="HAMAP-Rule" id="MF_00335"/>
    </source>
</evidence>
<feature type="coiled-coil region" evidence="7">
    <location>
        <begin position="75"/>
        <end position="197"/>
    </location>
</feature>
<evidence type="ECO:0000259" key="8">
    <source>
        <dbReference type="PROSITE" id="PS51831"/>
    </source>
</evidence>
<evidence type="ECO:0000313" key="9">
    <source>
        <dbReference type="EMBL" id="EEI87002.1"/>
    </source>
</evidence>
<dbReference type="GO" id="GO:0004521">
    <property type="term" value="F:RNA endonuclease activity"/>
    <property type="evidence" value="ECO:0007669"/>
    <property type="project" value="UniProtKB-UniRule"/>
</dbReference>
<evidence type="ECO:0000256" key="7">
    <source>
        <dbReference type="SAM" id="Coils"/>
    </source>
</evidence>
<sequence>MEYKFPYFGGDMMLNNMNPIVVLIIVVAFVLLAFYFGYLYRKKIGESVIGGAENLSRQIIDDANKQAEALRRETLIDAKDEISKLKSENEEMLNQARNDLNKREARLIKKEESLDNRSLLIDKKSDQISSDQKKLKQKEEKIDKLIEQQELELQNIAGLTNNEAKEIILAKVKSETIHESARMIKEAEEKVKAESKKMATEILATTIQRFAPEQVAEYTVSVISLPNDEMKGRIIGREGRNIRAFEQAAGVDLIIDDTPEAVVISCFEPVRREIAKVALEKLIQDGRINPSRIEEMLQKASDEVETRIIEDGEAAAEAVGIINLHPQLIRLIGKMKFRTSYGQNILKHSVEVALLAGMLADEIGADSQLAKRGGLLHDVGKAIDQEQEGTHVALGVEAATKYGENKYVINAIQSHHGEVEPNCVESILVQTADAISAARPGARRESLESYIKRLENLEGIANSFEGVEKSFALQAGRELRILVKPEKISDDEMIVIAREIAKKIENELEYPGEIKVNLLRESKAIDYAK</sequence>
<dbReference type="Pfam" id="PF12072">
    <property type="entry name" value="RNase_Y_N"/>
    <property type="match status" value="1"/>
</dbReference>
<dbReference type="STRING" id="525254.HMPREF0072_0393"/>
<dbReference type="HAMAP" id="MF_00335">
    <property type="entry name" value="RNase_Y"/>
    <property type="match status" value="1"/>
</dbReference>
<dbReference type="PROSITE" id="PS51831">
    <property type="entry name" value="HD"/>
    <property type="match status" value="1"/>
</dbReference>
<dbReference type="SMART" id="SM00322">
    <property type="entry name" value="KH"/>
    <property type="match status" value="1"/>
</dbReference>
<dbReference type="HOGENOM" id="CLU_028328_1_0_9"/>
<feature type="transmembrane region" description="Helical" evidence="5">
    <location>
        <begin position="20"/>
        <end position="40"/>
    </location>
</feature>
<dbReference type="Gene3D" id="1.10.3210.10">
    <property type="entry name" value="Hypothetical protein af1432"/>
    <property type="match status" value="1"/>
</dbReference>
<proteinExistence type="inferred from homology"/>
<dbReference type="Pfam" id="PF01966">
    <property type="entry name" value="HD"/>
    <property type="match status" value="1"/>
</dbReference>
<dbReference type="PROSITE" id="PS50084">
    <property type="entry name" value="KH_TYPE_1"/>
    <property type="match status" value="1"/>
</dbReference>
<dbReference type="GO" id="GO:0016787">
    <property type="term" value="F:hydrolase activity"/>
    <property type="evidence" value="ECO:0007669"/>
    <property type="project" value="UniProtKB-KW"/>
</dbReference>
<comment type="subcellular location">
    <subcellularLocation>
        <location evidence="5">Cell membrane</location>
        <topology evidence="5">Single-pass membrane protein</topology>
    </subcellularLocation>
</comment>
<evidence type="ECO:0000313" key="10">
    <source>
        <dbReference type="Proteomes" id="UP000005984"/>
    </source>
</evidence>
<keyword evidence="5" id="KW-0812">Transmembrane</keyword>
<dbReference type="GO" id="GO:0003723">
    <property type="term" value="F:RNA binding"/>
    <property type="evidence" value="ECO:0007669"/>
    <property type="project" value="UniProtKB-UniRule"/>
</dbReference>
<feature type="domain" description="HD" evidence="8">
    <location>
        <begin position="345"/>
        <end position="438"/>
    </location>
</feature>
<dbReference type="NCBIfam" id="TIGR00277">
    <property type="entry name" value="HDIG"/>
    <property type="match status" value="1"/>
</dbReference>
<name>C2BDH3_9FIRM</name>
<dbReference type="InterPro" id="IPR003607">
    <property type="entry name" value="HD/PDEase_dom"/>
</dbReference>
<keyword evidence="1 5" id="KW-0540">Nuclease</keyword>
<dbReference type="CDD" id="cd22431">
    <property type="entry name" value="KH-I_RNaseY"/>
    <property type="match status" value="1"/>
</dbReference>
<dbReference type="InterPro" id="IPR004088">
    <property type="entry name" value="KH_dom_type_1"/>
</dbReference>
<dbReference type="InterPro" id="IPR022711">
    <property type="entry name" value="RNase_Y_N"/>
</dbReference>
<dbReference type="GO" id="GO:0006402">
    <property type="term" value="P:mRNA catabolic process"/>
    <property type="evidence" value="ECO:0007669"/>
    <property type="project" value="UniProtKB-UniRule"/>
</dbReference>
<dbReference type="InterPro" id="IPR006675">
    <property type="entry name" value="HDIG_dom"/>
</dbReference>
<comment type="function">
    <text evidence="5">Endoribonuclease that initiates mRNA decay.</text>
</comment>
<reference evidence="9 10" key="1">
    <citation type="submission" date="2008-10" db="EMBL/GenBank/DDBJ databases">
        <authorList>
            <person name="Qin X."/>
            <person name="Bachman B."/>
            <person name="Battles P."/>
            <person name="Bell A."/>
            <person name="Bess C."/>
            <person name="Bickham C."/>
            <person name="Chaboub L."/>
            <person name="Chen D."/>
            <person name="Coyle M."/>
            <person name="Deiros D.R."/>
            <person name="Dinh H."/>
            <person name="Forbes L."/>
            <person name="Fowler G."/>
            <person name="Francisco L."/>
            <person name="Fu Q."/>
            <person name="Gubbala S."/>
            <person name="Hale W."/>
            <person name="Han Y."/>
            <person name="Hemphill L."/>
            <person name="Highlander S.K."/>
            <person name="Hirani K."/>
            <person name="Hogues M."/>
            <person name="Jackson L."/>
            <person name="Jakkamsetti A."/>
            <person name="Javaid M."/>
            <person name="Jiang H."/>
            <person name="Korchina V."/>
            <person name="Kovar C."/>
            <person name="Lara F."/>
            <person name="Lee S."/>
            <person name="Mata R."/>
            <person name="Mathew T."/>
            <person name="Moen C."/>
            <person name="Morales K."/>
            <person name="Munidasa M."/>
            <person name="Nazareth L."/>
            <person name="Ngo R."/>
            <person name="Nguyen L."/>
            <person name="Okwuonu G."/>
            <person name="Ongeri F."/>
            <person name="Patil S."/>
            <person name="Petrosino J."/>
            <person name="Pham C."/>
            <person name="Pham P."/>
            <person name="Pu L.-L."/>
            <person name="Puazo M."/>
            <person name="Raj R."/>
            <person name="Reid J."/>
            <person name="Rouhana J."/>
            <person name="Saada N."/>
            <person name="Shang Y."/>
            <person name="Simmons D."/>
            <person name="Thornton R."/>
            <person name="Warren J."/>
            <person name="Weissenberger G."/>
            <person name="Zhang J."/>
            <person name="Zhang L."/>
            <person name="Zhou C."/>
            <person name="Zhu D."/>
            <person name="Muzny D."/>
            <person name="Worley K."/>
            <person name="Gibbs R."/>
        </authorList>
    </citation>
    <scope>NUCLEOTIDE SEQUENCE [LARGE SCALE GENOMIC DNA]</scope>
    <source>
        <strain evidence="9 10">ATCC 51172</strain>
    </source>
</reference>
<evidence type="ECO:0000256" key="3">
    <source>
        <dbReference type="ARBA" id="ARBA00022801"/>
    </source>
</evidence>
<dbReference type="InterPro" id="IPR006674">
    <property type="entry name" value="HD_domain"/>
</dbReference>
<keyword evidence="5" id="KW-1133">Transmembrane helix</keyword>
<dbReference type="NCBIfam" id="TIGR03319">
    <property type="entry name" value="RNase_Y"/>
    <property type="match status" value="1"/>
</dbReference>
<keyword evidence="2 5" id="KW-0255">Endonuclease</keyword>
<keyword evidence="5" id="KW-0472">Membrane</keyword>
<dbReference type="PANTHER" id="PTHR12826">
    <property type="entry name" value="RIBONUCLEASE Y"/>
    <property type="match status" value="1"/>
</dbReference>
<dbReference type="Pfam" id="PF00013">
    <property type="entry name" value="KH_1"/>
    <property type="match status" value="1"/>
</dbReference>
<keyword evidence="3 5" id="KW-0378">Hydrolase</keyword>
<dbReference type="SUPFAM" id="SSF54791">
    <property type="entry name" value="Eukaryotic type KH-domain (KH-domain type I)"/>
    <property type="match status" value="1"/>
</dbReference>
<keyword evidence="4 5" id="KW-0694">RNA-binding</keyword>
<evidence type="ECO:0000256" key="1">
    <source>
        <dbReference type="ARBA" id="ARBA00022722"/>
    </source>
</evidence>
<gene>
    <name evidence="9" type="primary">ymdA</name>
    <name evidence="5" type="synonym">rny</name>
    <name evidence="9" type="ORF">HMPREF0072_0393</name>
</gene>
<evidence type="ECO:0000256" key="6">
    <source>
        <dbReference type="NCBIfam" id="TIGR03319"/>
    </source>
</evidence>
<dbReference type="FunFam" id="1.10.3210.10:FF:000013">
    <property type="entry name" value="Ribonuclease Y"/>
    <property type="match status" value="1"/>
</dbReference>
<dbReference type="SMART" id="SM00471">
    <property type="entry name" value="HDc"/>
    <property type="match status" value="1"/>
</dbReference>
<dbReference type="EMBL" id="ABYO01000017">
    <property type="protein sequence ID" value="EEI87002.1"/>
    <property type="molecule type" value="Genomic_DNA"/>
</dbReference>
<dbReference type="SUPFAM" id="SSF109604">
    <property type="entry name" value="HD-domain/PDEase-like"/>
    <property type="match status" value="1"/>
</dbReference>
<dbReference type="eggNOG" id="COG1418">
    <property type="taxonomic scope" value="Bacteria"/>
</dbReference>
<organism evidence="9 10">
    <name type="scientific">Anaerococcus lactolyticus ATCC 51172</name>
    <dbReference type="NCBI Taxonomy" id="525254"/>
    <lineage>
        <taxon>Bacteria</taxon>
        <taxon>Bacillati</taxon>
        <taxon>Bacillota</taxon>
        <taxon>Tissierellia</taxon>
        <taxon>Tissierellales</taxon>
        <taxon>Peptoniphilaceae</taxon>
        <taxon>Anaerococcus</taxon>
    </lineage>
</organism>
<dbReference type="EC" id="3.1.-.-" evidence="5 6"/>
<dbReference type="PANTHER" id="PTHR12826:SF15">
    <property type="entry name" value="RIBONUCLEASE Y"/>
    <property type="match status" value="1"/>
</dbReference>
<dbReference type="AlphaFoldDB" id="C2BDH3"/>
<dbReference type="InterPro" id="IPR036612">
    <property type="entry name" value="KH_dom_type_1_sf"/>
</dbReference>
<dbReference type="GO" id="GO:0005886">
    <property type="term" value="C:plasma membrane"/>
    <property type="evidence" value="ECO:0007669"/>
    <property type="project" value="UniProtKB-SubCell"/>
</dbReference>
<evidence type="ECO:0000256" key="4">
    <source>
        <dbReference type="ARBA" id="ARBA00022884"/>
    </source>
</evidence>
<keyword evidence="10" id="KW-1185">Reference proteome</keyword>
<dbReference type="CDD" id="cd00077">
    <property type="entry name" value="HDc"/>
    <property type="match status" value="1"/>
</dbReference>
<comment type="caution">
    <text evidence="9">The sequence shown here is derived from an EMBL/GenBank/DDBJ whole genome shotgun (WGS) entry which is preliminary data.</text>
</comment>
<keyword evidence="5" id="KW-1003">Cell membrane</keyword>
<evidence type="ECO:0000256" key="2">
    <source>
        <dbReference type="ARBA" id="ARBA00022759"/>
    </source>
</evidence>
<dbReference type="InterPro" id="IPR004087">
    <property type="entry name" value="KH_dom"/>
</dbReference>
<dbReference type="InterPro" id="IPR017705">
    <property type="entry name" value="Ribonuclease_Y"/>
</dbReference>
<comment type="similarity">
    <text evidence="5">Belongs to the RNase Y family.</text>
</comment>
<accession>C2BDH3</accession>
<protein>
    <recommendedName>
        <fullName evidence="5 6">Ribonuclease Y</fullName>
        <shortName evidence="5">RNase Y</shortName>
        <ecNumber evidence="5 6">3.1.-.-</ecNumber>
    </recommendedName>
</protein>